<comment type="caution">
    <text evidence="2">The sequence shown here is derived from an EMBL/GenBank/DDBJ whole genome shotgun (WGS) entry which is preliminary data.</text>
</comment>
<dbReference type="EMBL" id="JACBXV010000156">
    <property type="protein sequence ID" value="NYS69847.1"/>
    <property type="molecule type" value="Genomic_DNA"/>
</dbReference>
<sequence>MTTEDTAAALVRIVTGVPGVRGIEPGITSALRTLDAHLRGQDGQVARFGIVVDDAQRTTIEVGLDGSRPIRQVVRDIQATVMQALGQPEEPDGPEAESPHTDGGGQGPQHGAGARPRPSVTVRVQSLSA</sequence>
<protein>
    <submittedName>
        <fullName evidence="2">Transcriptional regulator</fullName>
    </submittedName>
</protein>
<organism evidence="2 3">
    <name type="scientific">Actinomyces bowdenii</name>
    <dbReference type="NCBI Taxonomy" id="131109"/>
    <lineage>
        <taxon>Bacteria</taxon>
        <taxon>Bacillati</taxon>
        <taxon>Actinomycetota</taxon>
        <taxon>Actinomycetes</taxon>
        <taxon>Actinomycetales</taxon>
        <taxon>Actinomycetaceae</taxon>
        <taxon>Actinomyces</taxon>
    </lineage>
</organism>
<accession>A0A853EKI5</accession>
<evidence type="ECO:0000313" key="2">
    <source>
        <dbReference type="EMBL" id="NYS69847.1"/>
    </source>
</evidence>
<dbReference type="RefSeq" id="WP_179901106.1">
    <property type="nucleotide sequence ID" value="NZ_JACBXV010000156.1"/>
</dbReference>
<evidence type="ECO:0000313" key="3">
    <source>
        <dbReference type="Proteomes" id="UP000572528"/>
    </source>
</evidence>
<name>A0A853EKI5_9ACTO</name>
<reference evidence="2 3" key="1">
    <citation type="submission" date="2020-07" db="EMBL/GenBank/DDBJ databases">
        <title>MOT database genomes.</title>
        <authorList>
            <person name="Joseph S."/>
            <person name="Aduse-Opoku J."/>
            <person name="Hashim A."/>
            <person name="Wade W."/>
            <person name="Curtis M."/>
        </authorList>
    </citation>
    <scope>NUCLEOTIDE SEQUENCE [LARGE SCALE GENOMIC DNA]</scope>
    <source>
        <strain evidence="2 3">WMus004</strain>
    </source>
</reference>
<feature type="region of interest" description="Disordered" evidence="1">
    <location>
        <begin position="82"/>
        <end position="129"/>
    </location>
</feature>
<dbReference type="Proteomes" id="UP000572528">
    <property type="component" value="Unassembled WGS sequence"/>
</dbReference>
<evidence type="ECO:0000256" key="1">
    <source>
        <dbReference type="SAM" id="MobiDB-lite"/>
    </source>
</evidence>
<proteinExistence type="predicted"/>
<dbReference type="AlphaFoldDB" id="A0A853EKI5"/>
<gene>
    <name evidence="2" type="ORF">HZZ05_10055</name>
</gene>